<dbReference type="InterPro" id="IPR046670">
    <property type="entry name" value="DUF6540"/>
</dbReference>
<accession>A0A1E1K217</accession>
<gene>
    <name evidence="1" type="ORF">RCO7_10781</name>
</gene>
<evidence type="ECO:0000313" key="2">
    <source>
        <dbReference type="Proteomes" id="UP000178129"/>
    </source>
</evidence>
<name>A0A1E1K217_9HELO</name>
<dbReference type="AlphaFoldDB" id="A0A1E1K217"/>
<dbReference type="STRING" id="914237.A0A1E1K217"/>
<comment type="caution">
    <text evidence="1">The sequence shown here is derived from an EMBL/GenBank/DDBJ whole genome shotgun (WGS) entry which is preliminary data.</text>
</comment>
<reference evidence="2" key="1">
    <citation type="submission" date="2016-03" db="EMBL/GenBank/DDBJ databases">
        <authorList>
            <person name="Ploux O."/>
        </authorList>
    </citation>
    <scope>NUCLEOTIDE SEQUENCE [LARGE SCALE GENOMIC DNA]</scope>
    <source>
        <strain evidence="2">UK7</strain>
    </source>
</reference>
<dbReference type="InParanoid" id="A0A1E1K217"/>
<dbReference type="Pfam" id="PF20174">
    <property type="entry name" value="DUF6540"/>
    <property type="match status" value="1"/>
</dbReference>
<evidence type="ECO:0000313" key="1">
    <source>
        <dbReference type="EMBL" id="CZS92032.1"/>
    </source>
</evidence>
<keyword evidence="2" id="KW-1185">Reference proteome</keyword>
<dbReference type="EMBL" id="FJUW01000005">
    <property type="protein sequence ID" value="CZS92032.1"/>
    <property type="molecule type" value="Genomic_DNA"/>
</dbReference>
<organism evidence="1 2">
    <name type="scientific">Rhynchosporium graminicola</name>
    <dbReference type="NCBI Taxonomy" id="2792576"/>
    <lineage>
        <taxon>Eukaryota</taxon>
        <taxon>Fungi</taxon>
        <taxon>Dikarya</taxon>
        <taxon>Ascomycota</taxon>
        <taxon>Pezizomycotina</taxon>
        <taxon>Leotiomycetes</taxon>
        <taxon>Helotiales</taxon>
        <taxon>Ploettnerulaceae</taxon>
        <taxon>Rhynchosporium</taxon>
    </lineage>
</organism>
<proteinExistence type="predicted"/>
<sequence length="151" mass="17301">MSYNVFKIRYTLAMSDLDMPGLRYYNVIFVETQKDGSGIVHYVTGDITSGMVYATKQGRRPETSDTFYAKEFLGTIESVNYPAEIDRVLNAQPPPPKQKHFNIRTMRTEQMKPDGSFYESGEPRPPMIECTEWTEEQAIPALYNSGILRRA</sequence>
<protein>
    <submittedName>
        <fullName evidence="1">Uncharacterized protein</fullName>
    </submittedName>
</protein>
<dbReference type="Proteomes" id="UP000178129">
    <property type="component" value="Unassembled WGS sequence"/>
</dbReference>